<evidence type="ECO:0000313" key="1">
    <source>
        <dbReference type="EMBL" id="SDY97605.1"/>
    </source>
</evidence>
<dbReference type="Pfam" id="PF25212">
    <property type="entry name" value="HVO_A0114"/>
    <property type="match status" value="1"/>
</dbReference>
<dbReference type="RefSeq" id="WP_256335786.1">
    <property type="nucleotide sequence ID" value="NZ_FNPC01000021.1"/>
</dbReference>
<proteinExistence type="predicted"/>
<name>A0A1H3P9U6_9EURY</name>
<dbReference type="AlphaFoldDB" id="A0A1H3P9U6"/>
<dbReference type="SUPFAM" id="SSF46785">
    <property type="entry name" value="Winged helix' DNA-binding domain"/>
    <property type="match status" value="1"/>
</dbReference>
<keyword evidence="2" id="KW-1185">Reference proteome</keyword>
<dbReference type="Proteomes" id="UP000199079">
    <property type="component" value="Unassembled WGS sequence"/>
</dbReference>
<dbReference type="InterPro" id="IPR036388">
    <property type="entry name" value="WH-like_DNA-bd_sf"/>
</dbReference>
<dbReference type="Gene3D" id="1.10.10.10">
    <property type="entry name" value="Winged helix-like DNA-binding domain superfamily/Winged helix DNA-binding domain"/>
    <property type="match status" value="1"/>
</dbReference>
<dbReference type="InterPro" id="IPR036390">
    <property type="entry name" value="WH_DNA-bd_sf"/>
</dbReference>
<accession>A0A1H3P9U6</accession>
<reference evidence="2" key="1">
    <citation type="submission" date="2016-10" db="EMBL/GenBank/DDBJ databases">
        <authorList>
            <person name="Varghese N."/>
            <person name="Submissions S."/>
        </authorList>
    </citation>
    <scope>NUCLEOTIDE SEQUENCE [LARGE SCALE GENOMIC DNA]</scope>
    <source>
        <strain evidence="2">DC30,IBRC 10041,KCTC 4046</strain>
    </source>
</reference>
<sequence length="86" mass="9632">MSGVQVISWDTADKVLSPKRREIIETLRAEDVESVRGLARKLDRDKGQVSRDLGTLAEHGIVRFEESGRAKKPVLTQDHLVIEPVV</sequence>
<organism evidence="1 2">
    <name type="scientific">Halopenitus persicus</name>
    <dbReference type="NCBI Taxonomy" id="1048396"/>
    <lineage>
        <taxon>Archaea</taxon>
        <taxon>Methanobacteriati</taxon>
        <taxon>Methanobacteriota</taxon>
        <taxon>Stenosarchaea group</taxon>
        <taxon>Halobacteria</taxon>
        <taxon>Halobacteriales</taxon>
        <taxon>Haloferacaceae</taxon>
        <taxon>Halopenitus</taxon>
    </lineage>
</organism>
<gene>
    <name evidence="1" type="ORF">SAMN05216564_12117</name>
</gene>
<dbReference type="EMBL" id="FNPC01000021">
    <property type="protein sequence ID" value="SDY97605.1"/>
    <property type="molecule type" value="Genomic_DNA"/>
</dbReference>
<evidence type="ECO:0000313" key="2">
    <source>
        <dbReference type="Proteomes" id="UP000199079"/>
    </source>
</evidence>
<protein>
    <submittedName>
        <fullName evidence="1">Helix-turn-helix domain-containing protein</fullName>
    </submittedName>
</protein>